<dbReference type="AlphaFoldDB" id="A0AAV3U624"/>
<dbReference type="Gene3D" id="3.40.50.720">
    <property type="entry name" value="NAD(P)-binding Rossmann-like Domain"/>
    <property type="match status" value="2"/>
</dbReference>
<evidence type="ECO:0000256" key="2">
    <source>
        <dbReference type="ARBA" id="ARBA00023002"/>
    </source>
</evidence>
<dbReference type="InterPro" id="IPR029752">
    <property type="entry name" value="D-isomer_DH_CS1"/>
</dbReference>
<feature type="binding site" evidence="5">
    <location>
        <position position="45"/>
    </location>
    <ligand>
        <name>substrate</name>
    </ligand>
</feature>
<dbReference type="InterPro" id="IPR006140">
    <property type="entry name" value="D-isomer_DH_NAD-bd"/>
</dbReference>
<dbReference type="CDD" id="cd12158">
    <property type="entry name" value="ErythrP_dh"/>
    <property type="match status" value="1"/>
</dbReference>
<comment type="function">
    <text evidence="5">Catalyzes the oxidation of erythronate-4-phosphate to 3-hydroxy-2-oxo-4-phosphonooxybutanoate.</text>
</comment>
<keyword evidence="9" id="KW-1185">Reference proteome</keyword>
<feature type="domain" description="Erythronate-4-phosphate dehydrogenase dimerisation" evidence="7">
    <location>
        <begin position="284"/>
        <end position="355"/>
    </location>
</feature>
<dbReference type="PANTHER" id="PTHR42938:SF9">
    <property type="entry name" value="FORMATE DEHYDROGENASE 1"/>
    <property type="match status" value="1"/>
</dbReference>
<dbReference type="EC" id="1.1.1.290" evidence="5"/>
<evidence type="ECO:0000256" key="3">
    <source>
        <dbReference type="ARBA" id="ARBA00023027"/>
    </source>
</evidence>
<evidence type="ECO:0000259" key="7">
    <source>
        <dbReference type="Pfam" id="PF11890"/>
    </source>
</evidence>
<keyword evidence="1 5" id="KW-0963">Cytoplasm</keyword>
<accession>A0AAV3U624</accession>
<dbReference type="PROSITE" id="PS00671">
    <property type="entry name" value="D_2_HYDROXYACID_DH_3"/>
    <property type="match status" value="1"/>
</dbReference>
<dbReference type="GO" id="GO:0033711">
    <property type="term" value="F:4-phosphoerythronate dehydrogenase activity"/>
    <property type="evidence" value="ECO:0007669"/>
    <property type="project" value="UniProtKB-EC"/>
</dbReference>
<evidence type="ECO:0000313" key="9">
    <source>
        <dbReference type="Proteomes" id="UP001409585"/>
    </source>
</evidence>
<sequence>MKILADQNIPHSETFFGQLGQVVQAPGRNLTPEQVSDIDALIVRSVTQVDASLLANSPVKFVGTCTIGTDHLDIPYLNQRQISWASAQGCNANSVVEYVFTALAHVRPNWLNLSVGIIGCGNVGGHLYRKLRQLGVTVRVYDPFLNANDVPDLTTLEQVLKADIVCVHTPLTRGGPHPTLGLLGAAELATMQTNAVLLNAGRGEVIDGAALAAHLDAQPEFSAVLDVWENEPNIDTALMQRVSIATPHIAGYSYDGKIAGTEMIYQALCAHLGIEPQITAQQVLPANSTVQLCAIETTNAYPLAALLGQAYNILNDDHTLRTALSQAAEQGRPLGPEFDALRKNYPQRREWHHFTQPAGKLADGLSQVLTTLGFK</sequence>
<comment type="caution">
    <text evidence="8">The sequence shown here is derived from an EMBL/GenBank/DDBJ whole genome shotgun (WGS) entry which is preliminary data.</text>
</comment>
<feature type="active site" description="Proton donor" evidence="5">
    <location>
        <position position="248"/>
    </location>
</feature>
<feature type="active site" evidence="5">
    <location>
        <position position="231"/>
    </location>
</feature>
<dbReference type="InterPro" id="IPR038251">
    <property type="entry name" value="PdxB_dimer_sf"/>
</dbReference>
<comment type="subunit">
    <text evidence="5">Homodimer.</text>
</comment>
<dbReference type="InterPro" id="IPR029753">
    <property type="entry name" value="D-isomer_DH_CS"/>
</dbReference>
<keyword evidence="4 5" id="KW-0664">Pyridoxine biosynthesis</keyword>
<evidence type="ECO:0000259" key="6">
    <source>
        <dbReference type="Pfam" id="PF02826"/>
    </source>
</evidence>
<keyword evidence="3 5" id="KW-0520">NAD</keyword>
<dbReference type="Pfam" id="PF11890">
    <property type="entry name" value="DUF3410"/>
    <property type="match status" value="1"/>
</dbReference>
<feature type="binding site" evidence="5">
    <location>
        <position position="169"/>
    </location>
    <ligand>
        <name>NAD(+)</name>
        <dbReference type="ChEBI" id="CHEBI:57540"/>
    </ligand>
</feature>
<feature type="domain" description="D-isomer specific 2-hydroxyacid dehydrogenase NAD-binding" evidence="6">
    <location>
        <begin position="113"/>
        <end position="250"/>
    </location>
</feature>
<dbReference type="InterPro" id="IPR020921">
    <property type="entry name" value="Erythronate-4-P_DHase"/>
</dbReference>
<evidence type="ECO:0000256" key="1">
    <source>
        <dbReference type="ARBA" id="ARBA00022490"/>
    </source>
</evidence>
<feature type="binding site" evidence="5">
    <location>
        <position position="251"/>
    </location>
    <ligand>
        <name>NAD(+)</name>
        <dbReference type="ChEBI" id="CHEBI:57540"/>
    </ligand>
</feature>
<organism evidence="8 9">
    <name type="scientific">Halioxenophilus aromaticivorans</name>
    <dbReference type="NCBI Taxonomy" id="1306992"/>
    <lineage>
        <taxon>Bacteria</taxon>
        <taxon>Pseudomonadati</taxon>
        <taxon>Pseudomonadota</taxon>
        <taxon>Gammaproteobacteria</taxon>
        <taxon>Alteromonadales</taxon>
        <taxon>Alteromonadaceae</taxon>
        <taxon>Halioxenophilus</taxon>
    </lineage>
</organism>
<proteinExistence type="inferred from homology"/>
<keyword evidence="2 5" id="KW-0560">Oxidoreductase</keyword>
<feature type="binding site" evidence="5">
    <location>
        <position position="252"/>
    </location>
    <ligand>
        <name>substrate</name>
    </ligand>
</feature>
<comment type="subcellular location">
    <subcellularLocation>
        <location evidence="5">Cytoplasm</location>
    </subcellularLocation>
</comment>
<dbReference type="SUPFAM" id="SSF52283">
    <property type="entry name" value="Formate/glycerate dehydrogenase catalytic domain-like"/>
    <property type="match status" value="1"/>
</dbReference>
<dbReference type="EMBL" id="BAABLX010000029">
    <property type="protein sequence ID" value="GAA4951277.1"/>
    <property type="molecule type" value="Genomic_DNA"/>
</dbReference>
<evidence type="ECO:0000256" key="5">
    <source>
        <dbReference type="HAMAP-Rule" id="MF_01825"/>
    </source>
</evidence>
<evidence type="ECO:0000256" key="4">
    <source>
        <dbReference type="ARBA" id="ARBA00023096"/>
    </source>
</evidence>
<comment type="similarity">
    <text evidence="5">Belongs to the D-isomer specific 2-hydroxyacid dehydrogenase family. PdxB subfamily.</text>
</comment>
<feature type="binding site" evidence="5">
    <location>
        <position position="226"/>
    </location>
    <ligand>
        <name>NAD(+)</name>
        <dbReference type="ChEBI" id="CHEBI:57540"/>
    </ligand>
</feature>
<feature type="active site" evidence="5">
    <location>
        <position position="202"/>
    </location>
</feature>
<reference evidence="9" key="1">
    <citation type="journal article" date="2019" name="Int. J. Syst. Evol. Microbiol.">
        <title>The Global Catalogue of Microorganisms (GCM) 10K type strain sequencing project: providing services to taxonomists for standard genome sequencing and annotation.</title>
        <authorList>
            <consortium name="The Broad Institute Genomics Platform"/>
            <consortium name="The Broad Institute Genome Sequencing Center for Infectious Disease"/>
            <person name="Wu L."/>
            <person name="Ma J."/>
        </authorList>
    </citation>
    <scope>NUCLEOTIDE SEQUENCE [LARGE SCALE GENOMIC DNA]</scope>
    <source>
        <strain evidence="9">JCM 19134</strain>
    </source>
</reference>
<dbReference type="SUPFAM" id="SSF51735">
    <property type="entry name" value="NAD(P)-binding Rossmann-fold domains"/>
    <property type="match status" value="1"/>
</dbReference>
<dbReference type="Pfam" id="PF02826">
    <property type="entry name" value="2-Hacid_dh_C"/>
    <property type="match status" value="1"/>
</dbReference>
<evidence type="ECO:0000313" key="8">
    <source>
        <dbReference type="EMBL" id="GAA4951277.1"/>
    </source>
</evidence>
<gene>
    <name evidence="5 8" type="primary">pdxB</name>
    <name evidence="8" type="ORF">GCM10025791_34660</name>
</gene>
<dbReference type="InterPro" id="IPR036291">
    <property type="entry name" value="NAD(P)-bd_dom_sf"/>
</dbReference>
<feature type="binding site" evidence="5">
    <location>
        <position position="142"/>
    </location>
    <ligand>
        <name>NAD(+)</name>
        <dbReference type="ChEBI" id="CHEBI:57540"/>
    </ligand>
</feature>
<dbReference type="GO" id="GO:0008615">
    <property type="term" value="P:pyridoxine biosynthetic process"/>
    <property type="evidence" value="ECO:0007669"/>
    <property type="project" value="UniProtKB-UniRule"/>
</dbReference>
<dbReference type="RefSeq" id="WP_345425317.1">
    <property type="nucleotide sequence ID" value="NZ_AP031496.1"/>
</dbReference>
<dbReference type="InterPro" id="IPR024531">
    <property type="entry name" value="Erythronate-4-P_DHase_dimer"/>
</dbReference>
<name>A0AAV3U624_9ALTE</name>
<dbReference type="GO" id="GO:0046983">
    <property type="term" value="F:protein dimerization activity"/>
    <property type="evidence" value="ECO:0007669"/>
    <property type="project" value="InterPro"/>
</dbReference>
<dbReference type="Proteomes" id="UP001409585">
    <property type="component" value="Unassembled WGS sequence"/>
</dbReference>
<dbReference type="PANTHER" id="PTHR42938">
    <property type="entry name" value="FORMATE DEHYDROGENASE 1"/>
    <property type="match status" value="1"/>
</dbReference>
<dbReference type="PROSITE" id="PS00065">
    <property type="entry name" value="D_2_HYDROXYACID_DH_1"/>
    <property type="match status" value="1"/>
</dbReference>
<dbReference type="GO" id="GO:0005829">
    <property type="term" value="C:cytosol"/>
    <property type="evidence" value="ECO:0007669"/>
    <property type="project" value="TreeGrafter"/>
</dbReference>
<dbReference type="GO" id="GO:0036001">
    <property type="term" value="P:'de novo' pyridoxal 5'-phosphate biosynthetic process"/>
    <property type="evidence" value="ECO:0007669"/>
    <property type="project" value="TreeGrafter"/>
</dbReference>
<feature type="binding site" evidence="5">
    <location>
        <position position="66"/>
    </location>
    <ligand>
        <name>substrate</name>
    </ligand>
</feature>
<dbReference type="Gene3D" id="3.30.1370.170">
    <property type="match status" value="1"/>
</dbReference>
<dbReference type="GO" id="GO:0051287">
    <property type="term" value="F:NAD binding"/>
    <property type="evidence" value="ECO:0007669"/>
    <property type="project" value="InterPro"/>
</dbReference>
<comment type="caution">
    <text evidence="5">Lacks conserved residue(s) required for the propagation of feature annotation.</text>
</comment>
<comment type="pathway">
    <text evidence="5">Cofactor biosynthesis; pyridoxine 5'-phosphate biosynthesis; pyridoxine 5'-phosphate from D-erythrose 4-phosphate: step 2/5.</text>
</comment>
<comment type="catalytic activity">
    <reaction evidence="5">
        <text>4-phospho-D-erythronate + NAD(+) = (R)-3-hydroxy-2-oxo-4-phosphooxybutanoate + NADH + H(+)</text>
        <dbReference type="Rhea" id="RHEA:18829"/>
        <dbReference type="ChEBI" id="CHEBI:15378"/>
        <dbReference type="ChEBI" id="CHEBI:57540"/>
        <dbReference type="ChEBI" id="CHEBI:57945"/>
        <dbReference type="ChEBI" id="CHEBI:58538"/>
        <dbReference type="ChEBI" id="CHEBI:58766"/>
        <dbReference type="EC" id="1.1.1.290"/>
    </reaction>
</comment>
<protein>
    <recommendedName>
        <fullName evidence="5">Erythronate-4-phosphate dehydrogenase</fullName>
        <ecNumber evidence="5">1.1.1.290</ecNumber>
    </recommendedName>
</protein>
<dbReference type="HAMAP" id="MF_01825">
    <property type="entry name" value="PdxB"/>
    <property type="match status" value="1"/>
</dbReference>